<gene>
    <name evidence="5" type="ORF">Pla133_02140</name>
</gene>
<accession>A0A518BDT8</accession>
<protein>
    <submittedName>
        <fullName evidence="5">Bacterial regulatory protein, tetR family</fullName>
    </submittedName>
</protein>
<dbReference type="EMBL" id="CP036287">
    <property type="protein sequence ID" value="QDU65150.1"/>
    <property type="molecule type" value="Genomic_DNA"/>
</dbReference>
<keyword evidence="2" id="KW-0238">DNA-binding</keyword>
<dbReference type="Proteomes" id="UP000316921">
    <property type="component" value="Chromosome"/>
</dbReference>
<dbReference type="Pfam" id="PF00440">
    <property type="entry name" value="TetR_N"/>
    <property type="match status" value="1"/>
</dbReference>
<reference evidence="5 6" key="1">
    <citation type="submission" date="2019-02" db="EMBL/GenBank/DDBJ databases">
        <title>Deep-cultivation of Planctomycetes and their phenomic and genomic characterization uncovers novel biology.</title>
        <authorList>
            <person name="Wiegand S."/>
            <person name="Jogler M."/>
            <person name="Boedeker C."/>
            <person name="Pinto D."/>
            <person name="Vollmers J."/>
            <person name="Rivas-Marin E."/>
            <person name="Kohn T."/>
            <person name="Peeters S.H."/>
            <person name="Heuer A."/>
            <person name="Rast P."/>
            <person name="Oberbeckmann S."/>
            <person name="Bunk B."/>
            <person name="Jeske O."/>
            <person name="Meyerdierks A."/>
            <person name="Storesund J.E."/>
            <person name="Kallscheuer N."/>
            <person name="Luecker S."/>
            <person name="Lage O.M."/>
            <person name="Pohl T."/>
            <person name="Merkel B.J."/>
            <person name="Hornburger P."/>
            <person name="Mueller R.-W."/>
            <person name="Bruemmer F."/>
            <person name="Labrenz M."/>
            <person name="Spormann A.M."/>
            <person name="Op den Camp H."/>
            <person name="Overmann J."/>
            <person name="Amann R."/>
            <person name="Jetten M.S.M."/>
            <person name="Mascher T."/>
            <person name="Medema M.H."/>
            <person name="Devos D.P."/>
            <person name="Kaster A.-K."/>
            <person name="Ovreas L."/>
            <person name="Rohde M."/>
            <person name="Galperin M.Y."/>
            <person name="Jogler C."/>
        </authorList>
    </citation>
    <scope>NUCLEOTIDE SEQUENCE [LARGE SCALE GENOMIC DNA]</scope>
    <source>
        <strain evidence="5 6">Pla133</strain>
    </source>
</reference>
<evidence type="ECO:0000256" key="3">
    <source>
        <dbReference type="ARBA" id="ARBA00023163"/>
    </source>
</evidence>
<sequence>MPPAGWGCLDFRTRVLAQRVSAAPRALSMPRPRLDDSDLLTALEGIFRTHGFEGASVGRLVEATGLQRASLYHRFPGGKAQMATAVLTALHQGLVAQILAPLSGDGDLTSRVRAVAGRIDAFYAGGQRPCAIDTLSLGQPTQEVAAAIADTVETLVAGLAGAAREAGATPAAARRRAEEAFVRVEGALVLARASGETRAFKRVIKGLPALLVEGRVEL</sequence>
<dbReference type="AlphaFoldDB" id="A0A518BDT8"/>
<dbReference type="Gene3D" id="1.10.357.10">
    <property type="entry name" value="Tetracycline Repressor, domain 2"/>
    <property type="match status" value="1"/>
</dbReference>
<keyword evidence="3" id="KW-0804">Transcription</keyword>
<keyword evidence="6" id="KW-1185">Reference proteome</keyword>
<dbReference type="GO" id="GO:0003677">
    <property type="term" value="F:DNA binding"/>
    <property type="evidence" value="ECO:0007669"/>
    <property type="project" value="UniProtKB-KW"/>
</dbReference>
<dbReference type="InterPro" id="IPR036271">
    <property type="entry name" value="Tet_transcr_reg_TetR-rel_C_sf"/>
</dbReference>
<evidence type="ECO:0000259" key="4">
    <source>
        <dbReference type="Pfam" id="PF00440"/>
    </source>
</evidence>
<name>A0A518BDT8_9BACT</name>
<evidence type="ECO:0000256" key="1">
    <source>
        <dbReference type="ARBA" id="ARBA00023015"/>
    </source>
</evidence>
<evidence type="ECO:0000313" key="5">
    <source>
        <dbReference type="EMBL" id="QDU65150.1"/>
    </source>
</evidence>
<dbReference type="PANTHER" id="PTHR47506">
    <property type="entry name" value="TRANSCRIPTIONAL REGULATORY PROTEIN"/>
    <property type="match status" value="1"/>
</dbReference>
<dbReference type="InterPro" id="IPR009057">
    <property type="entry name" value="Homeodomain-like_sf"/>
</dbReference>
<dbReference type="KEGG" id="pbap:Pla133_02140"/>
<evidence type="ECO:0000256" key="2">
    <source>
        <dbReference type="ARBA" id="ARBA00023125"/>
    </source>
</evidence>
<proteinExistence type="predicted"/>
<dbReference type="InterPro" id="IPR001647">
    <property type="entry name" value="HTH_TetR"/>
</dbReference>
<keyword evidence="1" id="KW-0805">Transcription regulation</keyword>
<organism evidence="5 6">
    <name type="scientific">Engelhardtia mirabilis</name>
    <dbReference type="NCBI Taxonomy" id="2528011"/>
    <lineage>
        <taxon>Bacteria</taxon>
        <taxon>Pseudomonadati</taxon>
        <taxon>Planctomycetota</taxon>
        <taxon>Planctomycetia</taxon>
        <taxon>Planctomycetia incertae sedis</taxon>
        <taxon>Engelhardtia</taxon>
    </lineage>
</organism>
<dbReference type="PANTHER" id="PTHR47506:SF1">
    <property type="entry name" value="HTH-TYPE TRANSCRIPTIONAL REGULATOR YJDC"/>
    <property type="match status" value="1"/>
</dbReference>
<evidence type="ECO:0000313" key="6">
    <source>
        <dbReference type="Proteomes" id="UP000316921"/>
    </source>
</evidence>
<dbReference type="SUPFAM" id="SSF48498">
    <property type="entry name" value="Tetracyclin repressor-like, C-terminal domain"/>
    <property type="match status" value="1"/>
</dbReference>
<dbReference type="SUPFAM" id="SSF46689">
    <property type="entry name" value="Homeodomain-like"/>
    <property type="match status" value="1"/>
</dbReference>
<feature type="domain" description="HTH tetR-type" evidence="4">
    <location>
        <begin position="40"/>
        <end position="85"/>
    </location>
</feature>